<evidence type="ECO:0000256" key="4">
    <source>
        <dbReference type="SAM" id="SignalP"/>
    </source>
</evidence>
<evidence type="ECO:0000313" key="6">
    <source>
        <dbReference type="EMBL" id="QEC46977.1"/>
    </source>
</evidence>
<dbReference type="InterPro" id="IPR013595">
    <property type="entry name" value="Pept_S33_TAP-like_C"/>
</dbReference>
<name>A0A5B8U1W5_9ACTN</name>
<dbReference type="PANTHER" id="PTHR43248:SF29">
    <property type="entry name" value="TRIPEPTIDYL AMINOPEPTIDASE"/>
    <property type="match status" value="1"/>
</dbReference>
<proteinExistence type="inferred from homology"/>
<keyword evidence="2 4" id="KW-0732">Signal</keyword>
<dbReference type="OrthoDB" id="3930934at2"/>
<evidence type="ECO:0000256" key="1">
    <source>
        <dbReference type="ARBA" id="ARBA00010088"/>
    </source>
</evidence>
<evidence type="ECO:0000256" key="3">
    <source>
        <dbReference type="ARBA" id="ARBA00022801"/>
    </source>
</evidence>
<dbReference type="EMBL" id="CP042430">
    <property type="protein sequence ID" value="QEC46977.1"/>
    <property type="molecule type" value="Genomic_DNA"/>
</dbReference>
<organism evidence="6 7">
    <name type="scientific">Baekduia soli</name>
    <dbReference type="NCBI Taxonomy" id="496014"/>
    <lineage>
        <taxon>Bacteria</taxon>
        <taxon>Bacillati</taxon>
        <taxon>Actinomycetota</taxon>
        <taxon>Thermoleophilia</taxon>
        <taxon>Solirubrobacterales</taxon>
        <taxon>Baekduiaceae</taxon>
        <taxon>Baekduia</taxon>
    </lineage>
</organism>
<dbReference type="SUPFAM" id="SSF53474">
    <property type="entry name" value="alpha/beta-Hydrolases"/>
    <property type="match status" value="1"/>
</dbReference>
<accession>A0A5B8U1W5</accession>
<keyword evidence="7" id="KW-1185">Reference proteome</keyword>
<dbReference type="Gene3D" id="3.40.50.1820">
    <property type="entry name" value="alpha/beta hydrolase"/>
    <property type="match status" value="1"/>
</dbReference>
<dbReference type="Proteomes" id="UP000321805">
    <property type="component" value="Chromosome"/>
</dbReference>
<dbReference type="Pfam" id="PF08386">
    <property type="entry name" value="Abhydrolase_4"/>
    <property type="match status" value="1"/>
</dbReference>
<gene>
    <name evidence="6" type="ORF">FSW04_04815</name>
</gene>
<comment type="similarity">
    <text evidence="1">Belongs to the peptidase S33 family.</text>
</comment>
<evidence type="ECO:0000313" key="7">
    <source>
        <dbReference type="Proteomes" id="UP000321805"/>
    </source>
</evidence>
<keyword evidence="3 6" id="KW-0378">Hydrolase</keyword>
<dbReference type="InterPro" id="IPR029058">
    <property type="entry name" value="AB_hydrolase_fold"/>
</dbReference>
<dbReference type="GO" id="GO:0016787">
    <property type="term" value="F:hydrolase activity"/>
    <property type="evidence" value="ECO:0007669"/>
    <property type="project" value="UniProtKB-KW"/>
</dbReference>
<dbReference type="AlphaFoldDB" id="A0A5B8U1W5"/>
<sequence length="546" mass="58228">MTSLRRSLRAAFLAVGTAALLAPAAHARTSVPSLDWQDCQDGLQCATATVPLDYSRRSKGDYHVALIRKVATGPGRRIGSLFTNPGGPGASGVDFVRATADSLYAKLNERYDIVGFDPRGTGVDDGSPLDCKVNQETQGIYSEPFTTPENLDVNALVAKDQFYVNRCKQLNGAILPYVTTGNVARDLDLLRRAVGDDKLNYLGFSYGTFLGATYASLFPDKLGHVVLDGPVDATSYINDPQSDLQAQTSAFERALGRFFQACAVDQADCLGFGGGDPWDAFDELVAAANANPIPADGYTPDPRPVTGDDIINATLYNLYAKQFWPYIAQDLAAAAAGDGSLIRLDSDGAYGRQDDGSYDPGTDGYFLIGAIEQKYKKGDVDRYVRAGKTSYDTFDHFWLNNGYVELNYSLFDVRPDGRYSGPFTVPEGASTPLVVATTYDPATPYRGAKALVRDLGNARLLTMLGDGHTAYGGNSPCIDSAVEGYLFDGTLPAAGTTCRQDVPFAQPQPQAQAAPQGAAKALELPAAGGREARAGGLHVKPATVQP</sequence>
<feature type="domain" description="Peptidase S33 tripeptidyl aminopeptidase-like C-terminal" evidence="5">
    <location>
        <begin position="427"/>
        <end position="498"/>
    </location>
</feature>
<dbReference type="InterPro" id="IPR051601">
    <property type="entry name" value="Serine_prot/Carboxylest_S33"/>
</dbReference>
<evidence type="ECO:0000256" key="2">
    <source>
        <dbReference type="ARBA" id="ARBA00022729"/>
    </source>
</evidence>
<dbReference type="PANTHER" id="PTHR43248">
    <property type="entry name" value="2-SUCCINYL-6-HYDROXY-2,4-CYCLOHEXADIENE-1-CARBOXYLATE SYNTHASE"/>
    <property type="match status" value="1"/>
</dbReference>
<feature type="chain" id="PRO_5022811405" evidence="4">
    <location>
        <begin position="28"/>
        <end position="546"/>
    </location>
</feature>
<dbReference type="RefSeq" id="WP_146916819.1">
    <property type="nucleotide sequence ID" value="NZ_CP042430.1"/>
</dbReference>
<feature type="signal peptide" evidence="4">
    <location>
        <begin position="1"/>
        <end position="27"/>
    </location>
</feature>
<reference evidence="6" key="2">
    <citation type="submission" date="2019-08" db="EMBL/GenBank/DDBJ databases">
        <authorList>
            <person name="Im W.-T."/>
        </authorList>
    </citation>
    <scope>NUCLEOTIDE SEQUENCE</scope>
    <source>
        <strain evidence="6">BR7-21</strain>
    </source>
</reference>
<dbReference type="KEGG" id="bsol:FSW04_04815"/>
<evidence type="ECO:0000259" key="5">
    <source>
        <dbReference type="Pfam" id="PF08386"/>
    </source>
</evidence>
<reference evidence="6" key="1">
    <citation type="journal article" date="2018" name="J. Microbiol.">
        <title>Baekduia soli gen. nov., sp. nov., a novel bacterium isolated from the soil of Baekdu Mountain and proposal of a novel family name, Baekduiaceae fam. nov.</title>
        <authorList>
            <person name="An D.S."/>
            <person name="Siddiqi M.Z."/>
            <person name="Kim K.H."/>
            <person name="Yu H.S."/>
            <person name="Im W.T."/>
        </authorList>
    </citation>
    <scope>NUCLEOTIDE SEQUENCE [LARGE SCALE GENOMIC DNA]</scope>
    <source>
        <strain evidence="6">BR7-21</strain>
    </source>
</reference>
<protein>
    <submittedName>
        <fullName evidence="6">Alpha/beta hydrolase</fullName>
    </submittedName>
</protein>